<evidence type="ECO:0000313" key="2">
    <source>
        <dbReference type="Proteomes" id="UP001154322"/>
    </source>
</evidence>
<comment type="caution">
    <text evidence="1">The sequence shown here is derived from an EMBL/GenBank/DDBJ whole genome shotgun (WGS) entry which is preliminary data.</text>
</comment>
<name>A0ABM9FXN1_9BACL</name>
<keyword evidence="2" id="KW-1185">Reference proteome</keyword>
<evidence type="ECO:0000313" key="1">
    <source>
        <dbReference type="EMBL" id="CAH8243966.1"/>
    </source>
</evidence>
<protein>
    <submittedName>
        <fullName evidence="1">Uncharacterized protein</fullName>
    </submittedName>
</protein>
<dbReference type="EMBL" id="CALYLO010000001">
    <property type="protein sequence ID" value="CAH8243966.1"/>
    <property type="molecule type" value="Genomic_DNA"/>
</dbReference>
<organism evidence="1 2">
    <name type="scientific">Paenibacillus melissococcoides</name>
    <dbReference type="NCBI Taxonomy" id="2912268"/>
    <lineage>
        <taxon>Bacteria</taxon>
        <taxon>Bacillati</taxon>
        <taxon>Bacillota</taxon>
        <taxon>Bacilli</taxon>
        <taxon>Bacillales</taxon>
        <taxon>Paenibacillaceae</taxon>
        <taxon>Paenibacillus</taxon>
    </lineage>
</organism>
<accession>A0ABM9FXN1</accession>
<reference evidence="1" key="1">
    <citation type="submission" date="2022-06" db="EMBL/GenBank/DDBJ databases">
        <authorList>
            <person name="Dietemann V."/>
            <person name="Ory F."/>
            <person name="Dainat B."/>
            <person name="Oberhansli S."/>
        </authorList>
    </citation>
    <scope>NUCLEOTIDE SEQUENCE</scope>
    <source>
        <strain evidence="1">Ena-SAMPLE-TAB-26-04-2022-14:26:32:270-5432</strain>
    </source>
</reference>
<proteinExistence type="predicted"/>
<gene>
    <name evidence="1" type="ORF">WJ0W_001205</name>
</gene>
<sequence length="68" mass="7976">MLHSGLSHFRRDEHSFFYVGRLEGQDDKFAVCLLTYGDQLPYQMANGTASLRFSSRRYCLKVMSRPRK</sequence>
<dbReference type="Proteomes" id="UP001154322">
    <property type="component" value="Unassembled WGS sequence"/>
</dbReference>